<keyword evidence="2" id="KW-0472">Membrane</keyword>
<keyword evidence="4" id="KW-1185">Reference proteome</keyword>
<keyword evidence="2" id="KW-0812">Transmembrane</keyword>
<evidence type="ECO:0000313" key="4">
    <source>
        <dbReference type="Proteomes" id="UP000176050"/>
    </source>
</evidence>
<gene>
    <name evidence="3" type="ORF">LPB138_00270</name>
</gene>
<evidence type="ECO:0000256" key="1">
    <source>
        <dbReference type="SAM" id="Coils"/>
    </source>
</evidence>
<dbReference type="OrthoDB" id="1143801at2"/>
<accession>A0A1D8P3R7</accession>
<keyword evidence="2" id="KW-1133">Transmembrane helix</keyword>
<dbReference type="AlphaFoldDB" id="A0A1D8P3R7"/>
<feature type="transmembrane region" description="Helical" evidence="2">
    <location>
        <begin position="42"/>
        <end position="60"/>
    </location>
</feature>
<proteinExistence type="predicted"/>
<sequence>MNDNFDKLFDKDFDIVEPTIGHFERFQKRVENQPEKYNPNSWKWLIMVASIALIFGIWFGQNQSNNKLELADISPKMEETQDYFTSAIRVEIEKINAQKTPENSLLIEDAFQRLNKLEKQYSKLTFELKESEEDQRVIYAMISNFQQRIEVLKNLVNQLENIKQLKTTNYEMSI</sequence>
<dbReference type="KEGG" id="lul:LPB138_00270"/>
<dbReference type="STRING" id="1850246.LPB138_00270"/>
<feature type="coiled-coil region" evidence="1">
    <location>
        <begin position="107"/>
        <end position="162"/>
    </location>
</feature>
<organism evidence="3 4">
    <name type="scientific">Urechidicola croceus</name>
    <dbReference type="NCBI Taxonomy" id="1850246"/>
    <lineage>
        <taxon>Bacteria</taxon>
        <taxon>Pseudomonadati</taxon>
        <taxon>Bacteroidota</taxon>
        <taxon>Flavobacteriia</taxon>
        <taxon>Flavobacteriales</taxon>
        <taxon>Flavobacteriaceae</taxon>
        <taxon>Urechidicola</taxon>
    </lineage>
</organism>
<evidence type="ECO:0000256" key="2">
    <source>
        <dbReference type="SAM" id="Phobius"/>
    </source>
</evidence>
<name>A0A1D8P3R7_9FLAO</name>
<protein>
    <recommendedName>
        <fullName evidence="5">Anti-sigma factor</fullName>
    </recommendedName>
</protein>
<keyword evidence="1" id="KW-0175">Coiled coil</keyword>
<reference evidence="3 4" key="1">
    <citation type="submission" date="2016-10" db="EMBL/GenBank/DDBJ databases">
        <title>Lutibacter sp. LPB0138, isolated from marine gastropod.</title>
        <authorList>
            <person name="Kim E."/>
            <person name="Yi H."/>
        </authorList>
    </citation>
    <scope>NUCLEOTIDE SEQUENCE [LARGE SCALE GENOMIC DNA]</scope>
    <source>
        <strain evidence="3 4">LPB0138</strain>
    </source>
</reference>
<dbReference type="RefSeq" id="WP_070235343.1">
    <property type="nucleotide sequence ID" value="NZ_CP017478.1"/>
</dbReference>
<evidence type="ECO:0008006" key="5">
    <source>
        <dbReference type="Google" id="ProtNLM"/>
    </source>
</evidence>
<dbReference type="Proteomes" id="UP000176050">
    <property type="component" value="Chromosome"/>
</dbReference>
<dbReference type="EMBL" id="CP017478">
    <property type="protein sequence ID" value="AOW19213.1"/>
    <property type="molecule type" value="Genomic_DNA"/>
</dbReference>
<evidence type="ECO:0000313" key="3">
    <source>
        <dbReference type="EMBL" id="AOW19213.1"/>
    </source>
</evidence>